<dbReference type="PANTHER" id="PTHR43757:SF2">
    <property type="entry name" value="AMINOMETHYLTRANSFERASE, MITOCHONDRIAL"/>
    <property type="match status" value="1"/>
</dbReference>
<dbReference type="PROSITE" id="PS50127">
    <property type="entry name" value="UBC_2"/>
    <property type="match status" value="1"/>
</dbReference>
<feature type="compositionally biased region" description="Basic residues" evidence="2">
    <location>
        <begin position="636"/>
        <end position="649"/>
    </location>
</feature>
<sequence length="1011" mass="113641">MGLDLPLVPIHHQYVVTSSIPEVQALRREIPVLRHLDGSFYLRMERDGLLVGPYESQESMRMSEDWVTDRVPPGFGKELFQPDLDRLAPHLEVAMEAVPCFARASIQTVVNGPITYSPDLLPLVGPTRVPNAWLAAGFGYGIIHAGGMGKYLADWMIHGEPPYDLIEVDPLRYGKWTDNDFLFAKARESYGLNNSPTYPKEERFAGRPTQRVSGIHSATKQRGAFMHFAAGWEVPAWFAKPGVPALYQPSFTRTNHHEPVLAECDLVTNTVGVTDLTAFGKFEIVGRDARKFLDHATANTVPKEGRTAITHCLTPRGRVYAEITLTCLERDTRWLEEQARLGNYQVEIANRTDELGVLSIAGPKSRELLRRLTTDDVDRFPFLSIRKMNVGGVDLLALRISYTGELGWEFYLPRDKMGQLYAAILDKGRDLGVGDFGGMCSNVLRLEKGFRLWGAEMNVDTNPLEAGLHMFLNLNKEFLGKKAILEYEGRGVYHRKLVMLDVDTSNVDPEGNESIWCSGKVVGNTTSGCFSHALNRGLAFAYLPPFLALPGTQVDVELLGEHRTGTVLARPPVETEVQLDESDRIMEIRSKLTLRARERDFKDADALTRCFAWKRRFGVDSDKGHDATTKDTRTFTHSHARPVTQRRRTSSPYRTLPSRERSGRHRGRTGRGRAGECPGRCGMERDFRHQVKHWEAFRYGAEGEACCLCRAPGRGSPLCGECHAFLYPARGALLSHEPLRKPRRASKLASPPREARLPQDAFGALPDEMLEEIFSYLDDVSLYCASRACRRWGDILARVEVGRRWREGTLRRWPLLRVPPRMGQGVEWGRVYADLARSAPCLKCLLELGREEGGEFCNGATGGPRNAQPPLEGWDAPGRLSTLQASIDGPSNSPYEGGRFFLAIHLQSDRLPPNRLPSSHLPPQVRFLTKIFHPNVSRHGDIGIDFLHEPWSPSLRLHKLLLSIQCLLTNPYSYVCMEPAIGELHRQKPEVFARIAAAWTRKFAMHDHLLI</sequence>
<accession>A0A7R9FP97</accession>
<evidence type="ECO:0008006" key="7">
    <source>
        <dbReference type="Google" id="ProtNLM"/>
    </source>
</evidence>
<evidence type="ECO:0000259" key="4">
    <source>
        <dbReference type="PROSITE" id="PS50181"/>
    </source>
</evidence>
<dbReference type="SUPFAM" id="SSF103025">
    <property type="entry name" value="Folate-binding domain"/>
    <property type="match status" value="1"/>
</dbReference>
<dbReference type="InterPro" id="IPR013977">
    <property type="entry name" value="GcvT_C"/>
</dbReference>
<dbReference type="Pfam" id="PF01571">
    <property type="entry name" value="GCV_T"/>
    <property type="match status" value="1"/>
</dbReference>
<feature type="compositionally biased region" description="Basic residues" evidence="2">
    <location>
        <begin position="662"/>
        <end position="671"/>
    </location>
</feature>
<protein>
    <recommendedName>
        <fullName evidence="7">Dimethylglycine dehydrogenase</fullName>
    </recommendedName>
</protein>
<dbReference type="InterPro" id="IPR001810">
    <property type="entry name" value="F-box_dom"/>
</dbReference>
<dbReference type="InterPro" id="IPR032503">
    <property type="entry name" value="FAO_M"/>
</dbReference>
<dbReference type="Proteomes" id="UP000677054">
    <property type="component" value="Unassembled WGS sequence"/>
</dbReference>
<dbReference type="Gene3D" id="3.30.9.10">
    <property type="entry name" value="D-Amino Acid Oxidase, subunit A, domain 2"/>
    <property type="match status" value="1"/>
</dbReference>
<dbReference type="Gene3D" id="3.30.70.1400">
    <property type="entry name" value="Aminomethyltransferase beta-barrel domains"/>
    <property type="match status" value="1"/>
</dbReference>
<dbReference type="AlphaFoldDB" id="A0A7R9FP97"/>
<keyword evidence="6" id="KW-1185">Reference proteome</keyword>
<dbReference type="SUPFAM" id="SSF54495">
    <property type="entry name" value="UBC-like"/>
    <property type="match status" value="1"/>
</dbReference>
<name>A0A7R9FP97_9CRUS</name>
<evidence type="ECO:0000313" key="6">
    <source>
        <dbReference type="Proteomes" id="UP000677054"/>
    </source>
</evidence>
<dbReference type="Gene3D" id="3.10.110.10">
    <property type="entry name" value="Ubiquitin Conjugating Enzyme"/>
    <property type="match status" value="1"/>
</dbReference>
<feature type="compositionally biased region" description="Basic and acidic residues" evidence="2">
    <location>
        <begin position="623"/>
        <end position="634"/>
    </location>
</feature>
<dbReference type="Gene3D" id="3.30.1360.120">
    <property type="entry name" value="Probable tRNA modification gtpase trme, domain 1"/>
    <property type="match status" value="1"/>
</dbReference>
<dbReference type="GO" id="GO:0005739">
    <property type="term" value="C:mitochondrion"/>
    <property type="evidence" value="ECO:0007669"/>
    <property type="project" value="TreeGrafter"/>
</dbReference>
<dbReference type="InterPro" id="IPR000608">
    <property type="entry name" value="UBC"/>
</dbReference>
<dbReference type="Pfam" id="PF00179">
    <property type="entry name" value="UQ_con"/>
    <property type="match status" value="1"/>
</dbReference>
<dbReference type="InterPro" id="IPR036047">
    <property type="entry name" value="F-box-like_dom_sf"/>
</dbReference>
<dbReference type="CDD" id="cd09917">
    <property type="entry name" value="F-box_SF"/>
    <property type="match status" value="1"/>
</dbReference>
<dbReference type="Pfam" id="PF12937">
    <property type="entry name" value="F-box-like"/>
    <property type="match status" value="1"/>
</dbReference>
<dbReference type="EMBL" id="CAJPEV010002661">
    <property type="protein sequence ID" value="CAG0897673.1"/>
    <property type="molecule type" value="Genomic_DNA"/>
</dbReference>
<dbReference type="InterPro" id="IPR029043">
    <property type="entry name" value="GcvT/YgfZ_C"/>
</dbReference>
<dbReference type="Pfam" id="PF08669">
    <property type="entry name" value="GCV_T_C"/>
    <property type="match status" value="1"/>
</dbReference>
<dbReference type="InterPro" id="IPR016135">
    <property type="entry name" value="UBQ-conjugating_enzyme/RWD"/>
</dbReference>
<comment type="similarity">
    <text evidence="1">Belongs to the GcvT family.</text>
</comment>
<feature type="domain" description="UBC core" evidence="3">
    <location>
        <begin position="840"/>
        <end position="1005"/>
    </location>
</feature>
<gene>
    <name evidence="5" type="ORF">DSTB1V02_LOCUS9902</name>
</gene>
<dbReference type="SUPFAM" id="SSF101790">
    <property type="entry name" value="Aminomethyltransferase beta-barrel domain"/>
    <property type="match status" value="1"/>
</dbReference>
<dbReference type="InterPro" id="IPR036188">
    <property type="entry name" value="FAD/NAD-bd_sf"/>
</dbReference>
<evidence type="ECO:0000256" key="2">
    <source>
        <dbReference type="SAM" id="MobiDB-lite"/>
    </source>
</evidence>
<dbReference type="SMART" id="SM00212">
    <property type="entry name" value="UBCc"/>
    <property type="match status" value="1"/>
</dbReference>
<dbReference type="InterPro" id="IPR006076">
    <property type="entry name" value="FAD-dep_OxRdtase"/>
</dbReference>
<dbReference type="SUPFAM" id="SSF54373">
    <property type="entry name" value="FAD-linked reductases, C-terminal domain"/>
    <property type="match status" value="1"/>
</dbReference>
<evidence type="ECO:0000256" key="1">
    <source>
        <dbReference type="ARBA" id="ARBA00008609"/>
    </source>
</evidence>
<dbReference type="Pfam" id="PF01266">
    <property type="entry name" value="DAO"/>
    <property type="match status" value="1"/>
</dbReference>
<dbReference type="Pfam" id="PF16350">
    <property type="entry name" value="FAO_M"/>
    <property type="match status" value="1"/>
</dbReference>
<feature type="region of interest" description="Disordered" evidence="2">
    <location>
        <begin position="623"/>
        <end position="677"/>
    </location>
</feature>
<dbReference type="PANTHER" id="PTHR43757">
    <property type="entry name" value="AMINOMETHYLTRANSFERASE"/>
    <property type="match status" value="1"/>
</dbReference>
<organism evidence="5">
    <name type="scientific">Darwinula stevensoni</name>
    <dbReference type="NCBI Taxonomy" id="69355"/>
    <lineage>
        <taxon>Eukaryota</taxon>
        <taxon>Metazoa</taxon>
        <taxon>Ecdysozoa</taxon>
        <taxon>Arthropoda</taxon>
        <taxon>Crustacea</taxon>
        <taxon>Oligostraca</taxon>
        <taxon>Ostracoda</taxon>
        <taxon>Podocopa</taxon>
        <taxon>Podocopida</taxon>
        <taxon>Darwinulocopina</taxon>
        <taxon>Darwinuloidea</taxon>
        <taxon>Darwinulidae</taxon>
        <taxon>Darwinula</taxon>
    </lineage>
</organism>
<dbReference type="Gene3D" id="2.40.30.110">
    <property type="entry name" value="Aminomethyltransferase beta-barrel domains"/>
    <property type="match status" value="1"/>
</dbReference>
<evidence type="ECO:0000259" key="3">
    <source>
        <dbReference type="PROSITE" id="PS50127"/>
    </source>
</evidence>
<dbReference type="InterPro" id="IPR006222">
    <property type="entry name" value="GCVT_N"/>
</dbReference>
<reference evidence="5" key="1">
    <citation type="submission" date="2020-11" db="EMBL/GenBank/DDBJ databases">
        <authorList>
            <person name="Tran Van P."/>
        </authorList>
    </citation>
    <scope>NUCLEOTIDE SEQUENCE</scope>
</reference>
<dbReference type="InterPro" id="IPR028896">
    <property type="entry name" value="GcvT/YgfZ/DmdA"/>
</dbReference>
<dbReference type="SUPFAM" id="SSF51905">
    <property type="entry name" value="FAD/NAD(P)-binding domain"/>
    <property type="match status" value="1"/>
</dbReference>
<dbReference type="SMART" id="SM00256">
    <property type="entry name" value="FBOX"/>
    <property type="match status" value="1"/>
</dbReference>
<dbReference type="PROSITE" id="PS50181">
    <property type="entry name" value="FBOX"/>
    <property type="match status" value="1"/>
</dbReference>
<dbReference type="EMBL" id="LR902178">
    <property type="protein sequence ID" value="CAD7250119.1"/>
    <property type="molecule type" value="Genomic_DNA"/>
</dbReference>
<dbReference type="InterPro" id="IPR027266">
    <property type="entry name" value="TrmE/GcvT-like"/>
</dbReference>
<dbReference type="Gene3D" id="1.20.1280.50">
    <property type="match status" value="1"/>
</dbReference>
<dbReference type="OrthoDB" id="498204at2759"/>
<evidence type="ECO:0000313" key="5">
    <source>
        <dbReference type="EMBL" id="CAD7250119.1"/>
    </source>
</evidence>
<dbReference type="SUPFAM" id="SSF81383">
    <property type="entry name" value="F-box domain"/>
    <property type="match status" value="1"/>
</dbReference>
<proteinExistence type="inferred from homology"/>
<feature type="domain" description="F-box" evidence="4">
    <location>
        <begin position="759"/>
        <end position="808"/>
    </location>
</feature>